<evidence type="ECO:0000313" key="7">
    <source>
        <dbReference type="EMBL" id="SFC89746.1"/>
    </source>
</evidence>
<dbReference type="InterPro" id="IPR052964">
    <property type="entry name" value="Sporulation_signal_mat"/>
</dbReference>
<dbReference type="RefSeq" id="WP_091515920.1">
    <property type="nucleotide sequence ID" value="NZ_FOLE01000011.1"/>
</dbReference>
<evidence type="ECO:0000256" key="5">
    <source>
        <dbReference type="SAM" id="Phobius"/>
    </source>
</evidence>
<dbReference type="Proteomes" id="UP000199514">
    <property type="component" value="Unassembled WGS sequence"/>
</dbReference>
<evidence type="ECO:0000256" key="3">
    <source>
        <dbReference type="ARBA" id="ARBA00022989"/>
    </source>
</evidence>
<feature type="transmembrane region" description="Helical" evidence="5">
    <location>
        <begin position="257"/>
        <end position="276"/>
    </location>
</feature>
<sequence length="623" mass="71685">MKKLYNIVSKLYDTEVPAQGLALFRILYGIVFLMEVLQLNYFQHLIFDPIPYIAESEISFKFALIFWLITIICFILGLFTRISSIINYVLTFTIIAGLDKFEYHLDYAMTGINFLLMFVPTGRAFSLDNLLAKLKYSIPQKIYEPKTTTSMLSYYSLVGLGIAMVYFDSMFYKLASPMWLKGLGFWWPTSLPFATYLDLSILLNSKIISYGFGFVTLVFEGVFLFYVWNKKYRNILVLTGIGLHLGILHAYPIPWFALAAAGLYVLLLPYEWWTILHNKLRSKTPTLTIFYNSDSLVDVRCMLIIKHLDFFGKIAYLPLSEAKATLKEVPEEALIADVHSINSSGKVFVGLATYIEAWSRIWFLWPFSILMRLPLFNTLAKNCYQSIASNKFEFVPATNMGITPISYDSVSILKDFTVKDFKVRIIAFFTIYCIVSQGYIIMYKGLLVTNILEAIHVNGIVRGALSKFHGFAVFNQKVFGITSHPVFMDKVHFNGYNHIVAIVYKDKNGQETWLPLNNEKGQVGPYITGREWVEWSFRSNSKNVSQEKLKDGLIRYSAFWASKHHVSLAEKQTFVVKVKKIDSPTGWEDDFLHRQMAKPWMDVGQVIWENKEVQVSIPEIEKL</sequence>
<dbReference type="SMART" id="SM00752">
    <property type="entry name" value="HTTM"/>
    <property type="match status" value="1"/>
</dbReference>
<feature type="transmembrane region" description="Helical" evidence="5">
    <location>
        <begin position="152"/>
        <end position="172"/>
    </location>
</feature>
<keyword evidence="2 5" id="KW-0812">Transmembrane</keyword>
<dbReference type="EMBL" id="FOLE01000011">
    <property type="protein sequence ID" value="SFC89746.1"/>
    <property type="molecule type" value="Genomic_DNA"/>
</dbReference>
<reference evidence="7 8" key="1">
    <citation type="submission" date="2016-10" db="EMBL/GenBank/DDBJ databases">
        <authorList>
            <person name="de Groot N.N."/>
        </authorList>
    </citation>
    <scope>NUCLEOTIDE SEQUENCE [LARGE SCALE GENOMIC DNA]</scope>
    <source>
        <strain evidence="7 8">DSM 6793</strain>
    </source>
</reference>
<feature type="transmembrane region" description="Helical" evidence="5">
    <location>
        <begin position="62"/>
        <end position="95"/>
    </location>
</feature>
<keyword evidence="8" id="KW-1185">Reference proteome</keyword>
<evidence type="ECO:0000256" key="2">
    <source>
        <dbReference type="ARBA" id="ARBA00022692"/>
    </source>
</evidence>
<proteinExistence type="predicted"/>
<dbReference type="GO" id="GO:0012505">
    <property type="term" value="C:endomembrane system"/>
    <property type="evidence" value="ECO:0007669"/>
    <property type="project" value="UniProtKB-SubCell"/>
</dbReference>
<dbReference type="STRING" id="927664.SAMN05421780_111151"/>
<dbReference type="Pfam" id="PF04134">
    <property type="entry name" value="DCC1-like"/>
    <property type="match status" value="1"/>
</dbReference>
<keyword evidence="3 5" id="KW-1133">Transmembrane helix</keyword>
<dbReference type="AlphaFoldDB" id="A0A1I1MXB3"/>
<evidence type="ECO:0000256" key="4">
    <source>
        <dbReference type="ARBA" id="ARBA00023136"/>
    </source>
</evidence>
<feature type="transmembrane region" description="Helical" evidence="5">
    <location>
        <begin position="423"/>
        <end position="442"/>
    </location>
</feature>
<feature type="domain" description="HTTM-like" evidence="6">
    <location>
        <begin position="13"/>
        <end position="272"/>
    </location>
</feature>
<dbReference type="InterPro" id="IPR007263">
    <property type="entry name" value="DCC1-like"/>
</dbReference>
<comment type="subcellular location">
    <subcellularLocation>
        <location evidence="1">Endomembrane system</location>
        <topology evidence="1">Multi-pass membrane protein</topology>
    </subcellularLocation>
</comment>
<dbReference type="InterPro" id="IPR011020">
    <property type="entry name" value="HTTM-like"/>
</dbReference>
<feature type="transmembrane region" description="Helical" evidence="5">
    <location>
        <begin position="235"/>
        <end position="251"/>
    </location>
</feature>
<dbReference type="OrthoDB" id="341137at2"/>
<evidence type="ECO:0000313" key="8">
    <source>
        <dbReference type="Proteomes" id="UP000199514"/>
    </source>
</evidence>
<dbReference type="PANTHER" id="PTHR39535">
    <property type="entry name" value="SPORULATION-DELAYING PROTEIN SDPB"/>
    <property type="match status" value="1"/>
</dbReference>
<keyword evidence="4 5" id="KW-0472">Membrane</keyword>
<gene>
    <name evidence="7" type="ORF">SAMN05421780_111151</name>
</gene>
<name>A0A1I1MXB3_9BACT</name>
<feature type="transmembrane region" description="Helical" evidence="5">
    <location>
        <begin position="20"/>
        <end position="42"/>
    </location>
</feature>
<evidence type="ECO:0000256" key="1">
    <source>
        <dbReference type="ARBA" id="ARBA00004127"/>
    </source>
</evidence>
<protein>
    <recommendedName>
        <fullName evidence="6">HTTM-like domain-containing protein</fullName>
    </recommendedName>
</protein>
<feature type="transmembrane region" description="Helical" evidence="5">
    <location>
        <begin position="207"/>
        <end position="228"/>
    </location>
</feature>
<organism evidence="7 8">
    <name type="scientific">Flexibacter flexilis DSM 6793</name>
    <dbReference type="NCBI Taxonomy" id="927664"/>
    <lineage>
        <taxon>Bacteria</taxon>
        <taxon>Pseudomonadati</taxon>
        <taxon>Bacteroidota</taxon>
        <taxon>Cytophagia</taxon>
        <taxon>Cytophagales</taxon>
        <taxon>Flexibacteraceae</taxon>
        <taxon>Flexibacter</taxon>
    </lineage>
</organism>
<dbReference type="GO" id="GO:0015035">
    <property type="term" value="F:protein-disulfide reductase activity"/>
    <property type="evidence" value="ECO:0007669"/>
    <property type="project" value="InterPro"/>
</dbReference>
<evidence type="ECO:0000259" key="6">
    <source>
        <dbReference type="SMART" id="SM00752"/>
    </source>
</evidence>
<accession>A0A1I1MXB3</accession>
<dbReference type="PANTHER" id="PTHR39535:SF2">
    <property type="entry name" value="HTTM DOMAIN-CONTAINING PROTEIN"/>
    <property type="match status" value="1"/>
</dbReference>